<keyword evidence="3" id="KW-0929">Antimicrobial</keyword>
<name>A0A7M7J9C4_VARDE</name>
<feature type="chain" id="PRO_5033914677" description="lysozyme" evidence="10">
    <location>
        <begin position="33"/>
        <end position="155"/>
    </location>
</feature>
<keyword evidence="6" id="KW-0044">Antibiotic</keyword>
<evidence type="ECO:0000313" key="12">
    <source>
        <dbReference type="Proteomes" id="UP000594260"/>
    </source>
</evidence>
<dbReference type="SUPFAM" id="SSF53955">
    <property type="entry name" value="Lysozyme-like"/>
    <property type="match status" value="1"/>
</dbReference>
<keyword evidence="5" id="KW-0378">Hydrolase</keyword>
<keyword evidence="8" id="KW-0326">Glycosidase</keyword>
<evidence type="ECO:0000313" key="11">
    <source>
        <dbReference type="EnsemblMetazoa" id="XP_022648598"/>
    </source>
</evidence>
<sequence length="155" mass="16660">MKISTPLKLAVTRSSWTTACFVMVYVLTGLSAAQDDATKKCLDCICYASTKCIANAPCDGYCGPFQISEAYWIDAGRPGGTPGYAQCAINRSCAEDTIISYMNKFGTDCDGDAQVTCDDYARMHKAGRGGCSAPWVLDTPYWTQYTQCMQGGSSG</sequence>
<protein>
    <recommendedName>
        <fullName evidence="2">lysozyme</fullName>
        <ecNumber evidence="2">3.2.1.17</ecNumber>
    </recommendedName>
</protein>
<dbReference type="PROSITE" id="PS51909">
    <property type="entry name" value="LYSOZYME_I"/>
    <property type="match status" value="1"/>
</dbReference>
<proteinExistence type="predicted"/>
<dbReference type="Proteomes" id="UP000594260">
    <property type="component" value="Unplaced"/>
</dbReference>
<dbReference type="OrthoDB" id="6337871at2759"/>
<dbReference type="Gene3D" id="1.10.530.10">
    <property type="match status" value="1"/>
</dbReference>
<dbReference type="EnsemblMetazoa" id="XM_022792864">
    <property type="protein sequence ID" value="XP_022648599"/>
    <property type="gene ID" value="LOC111245065"/>
</dbReference>
<dbReference type="InterPro" id="IPR023346">
    <property type="entry name" value="Lysozyme-like_dom_sf"/>
</dbReference>
<evidence type="ECO:0000256" key="4">
    <source>
        <dbReference type="ARBA" id="ARBA00022638"/>
    </source>
</evidence>
<dbReference type="InParanoid" id="A0A7M7J9C4"/>
<dbReference type="EC" id="3.2.1.17" evidence="2"/>
<dbReference type="KEGG" id="vde:111245065"/>
<comment type="catalytic activity">
    <reaction evidence="1">
        <text>Hydrolysis of (1-&gt;4)-beta-linkages between N-acetylmuramic acid and N-acetyl-D-glucosamine residues in a peptidoglycan and between N-acetyl-D-glucosamine residues in chitodextrins.</text>
        <dbReference type="EC" id="3.2.1.17"/>
    </reaction>
</comment>
<dbReference type="PANTHER" id="PTHR11195:SF13">
    <property type="entry name" value="INVERTEBRATE-TYPE LYSOZYME 2-RELATED"/>
    <property type="match status" value="1"/>
</dbReference>
<evidence type="ECO:0000256" key="5">
    <source>
        <dbReference type="ARBA" id="ARBA00022801"/>
    </source>
</evidence>
<dbReference type="GO" id="GO:0042742">
    <property type="term" value="P:defense response to bacterium"/>
    <property type="evidence" value="ECO:0007669"/>
    <property type="project" value="UniProtKB-KW"/>
</dbReference>
<dbReference type="PANTHER" id="PTHR11195">
    <property type="entry name" value="DESTABILASE-RELATED"/>
    <property type="match status" value="1"/>
</dbReference>
<dbReference type="GO" id="GO:0031640">
    <property type="term" value="P:killing of cells of another organism"/>
    <property type="evidence" value="ECO:0007669"/>
    <property type="project" value="UniProtKB-KW"/>
</dbReference>
<evidence type="ECO:0000256" key="2">
    <source>
        <dbReference type="ARBA" id="ARBA00012732"/>
    </source>
</evidence>
<accession>A0A7M7J9C4</accession>
<dbReference type="Pfam" id="PF05497">
    <property type="entry name" value="Destabilase"/>
    <property type="match status" value="1"/>
</dbReference>
<feature type="signal peptide" evidence="10">
    <location>
        <begin position="1"/>
        <end position="32"/>
    </location>
</feature>
<dbReference type="RefSeq" id="XP_022648598.1">
    <property type="nucleotide sequence ID" value="XM_022792863.1"/>
</dbReference>
<keyword evidence="7 9" id="KW-1015">Disulfide bond</keyword>
<dbReference type="CDD" id="cd16890">
    <property type="entry name" value="lyz_i"/>
    <property type="match status" value="1"/>
</dbReference>
<evidence type="ECO:0000256" key="9">
    <source>
        <dbReference type="PIRSR" id="PIRSR608597-3"/>
    </source>
</evidence>
<evidence type="ECO:0000256" key="1">
    <source>
        <dbReference type="ARBA" id="ARBA00000632"/>
    </source>
</evidence>
<dbReference type="OMA" id="HITRAYW"/>
<dbReference type="AlphaFoldDB" id="A0A7M7J9C4"/>
<evidence type="ECO:0000256" key="3">
    <source>
        <dbReference type="ARBA" id="ARBA00022529"/>
    </source>
</evidence>
<organism evidence="11 12">
    <name type="scientific">Varroa destructor</name>
    <name type="common">Honeybee mite</name>
    <dbReference type="NCBI Taxonomy" id="109461"/>
    <lineage>
        <taxon>Eukaryota</taxon>
        <taxon>Metazoa</taxon>
        <taxon>Ecdysozoa</taxon>
        <taxon>Arthropoda</taxon>
        <taxon>Chelicerata</taxon>
        <taxon>Arachnida</taxon>
        <taxon>Acari</taxon>
        <taxon>Parasitiformes</taxon>
        <taxon>Mesostigmata</taxon>
        <taxon>Gamasina</taxon>
        <taxon>Dermanyssoidea</taxon>
        <taxon>Varroidae</taxon>
        <taxon>Varroa</taxon>
    </lineage>
</organism>
<keyword evidence="10" id="KW-0732">Signal</keyword>
<keyword evidence="4" id="KW-0081">Bacteriolytic enzyme</keyword>
<evidence type="ECO:0000256" key="10">
    <source>
        <dbReference type="SAM" id="SignalP"/>
    </source>
</evidence>
<dbReference type="EnsemblMetazoa" id="XM_022792863">
    <property type="protein sequence ID" value="XP_022648598"/>
    <property type="gene ID" value="LOC111245065"/>
</dbReference>
<feature type="disulfide bond" evidence="9">
    <location>
        <begin position="46"/>
        <end position="52"/>
    </location>
</feature>
<feature type="disulfide bond" evidence="9">
    <location>
        <begin position="87"/>
        <end position="93"/>
    </location>
</feature>
<dbReference type="GO" id="GO:0003796">
    <property type="term" value="F:lysozyme activity"/>
    <property type="evidence" value="ECO:0007669"/>
    <property type="project" value="UniProtKB-EC"/>
</dbReference>
<evidence type="ECO:0000256" key="7">
    <source>
        <dbReference type="ARBA" id="ARBA00023157"/>
    </source>
</evidence>
<reference evidence="11" key="1">
    <citation type="submission" date="2021-01" db="UniProtKB">
        <authorList>
            <consortium name="EnsemblMetazoa"/>
        </authorList>
    </citation>
    <scope>IDENTIFICATION</scope>
</reference>
<dbReference type="RefSeq" id="XP_022648599.1">
    <property type="nucleotide sequence ID" value="XM_022792864.1"/>
</dbReference>
<evidence type="ECO:0000256" key="8">
    <source>
        <dbReference type="ARBA" id="ARBA00023295"/>
    </source>
</evidence>
<evidence type="ECO:0000256" key="6">
    <source>
        <dbReference type="ARBA" id="ARBA00023022"/>
    </source>
</evidence>
<dbReference type="InterPro" id="IPR008597">
    <property type="entry name" value="Invert_lysozyme"/>
</dbReference>
<keyword evidence="12" id="KW-1185">Reference proteome</keyword>
<dbReference type="FunCoup" id="A0A7M7J9C4">
    <property type="interactions" value="28"/>
</dbReference>
<dbReference type="GeneID" id="111245065"/>
<feature type="disulfide bond" evidence="9">
    <location>
        <begin position="41"/>
        <end position="117"/>
    </location>
</feature>